<dbReference type="InterPro" id="IPR035965">
    <property type="entry name" value="PAS-like_dom_sf"/>
</dbReference>
<dbReference type="GO" id="GO:0005524">
    <property type="term" value="F:ATP binding"/>
    <property type="evidence" value="ECO:0007669"/>
    <property type="project" value="UniProtKB-KW"/>
</dbReference>
<dbReference type="PROSITE" id="PS50112">
    <property type="entry name" value="PAS"/>
    <property type="match status" value="1"/>
</dbReference>
<dbReference type="EC" id="2.7.13.3" evidence="2"/>
<accession>A0A1H7L107</accession>
<dbReference type="Pfam" id="PF00512">
    <property type="entry name" value="HisKA"/>
    <property type="match status" value="1"/>
</dbReference>
<evidence type="ECO:0000256" key="2">
    <source>
        <dbReference type="ARBA" id="ARBA00012438"/>
    </source>
</evidence>
<evidence type="ECO:0000313" key="11">
    <source>
        <dbReference type="EMBL" id="SEK92524.1"/>
    </source>
</evidence>
<proteinExistence type="predicted"/>
<dbReference type="CDD" id="cd00130">
    <property type="entry name" value="PAS"/>
    <property type="match status" value="1"/>
</dbReference>
<dbReference type="InterPro" id="IPR000014">
    <property type="entry name" value="PAS"/>
</dbReference>
<dbReference type="CDD" id="cd00082">
    <property type="entry name" value="HisKA"/>
    <property type="match status" value="1"/>
</dbReference>
<dbReference type="SUPFAM" id="SSF55785">
    <property type="entry name" value="PYP-like sensor domain (PAS domain)"/>
    <property type="match status" value="2"/>
</dbReference>
<evidence type="ECO:0000256" key="7">
    <source>
        <dbReference type="ARBA" id="ARBA00022840"/>
    </source>
</evidence>
<dbReference type="InterPro" id="IPR000700">
    <property type="entry name" value="PAS-assoc_C"/>
</dbReference>
<dbReference type="SMART" id="SM00091">
    <property type="entry name" value="PAS"/>
    <property type="match status" value="2"/>
</dbReference>
<keyword evidence="7" id="KW-0067">ATP-binding</keyword>
<dbReference type="PROSITE" id="PS50113">
    <property type="entry name" value="PAC"/>
    <property type="match status" value="1"/>
</dbReference>
<dbReference type="SUPFAM" id="SSF47384">
    <property type="entry name" value="Homodimeric domain of signal transducing histidine kinase"/>
    <property type="match status" value="1"/>
</dbReference>
<keyword evidence="8" id="KW-0843">Virulence</keyword>
<evidence type="ECO:0000256" key="3">
    <source>
        <dbReference type="ARBA" id="ARBA00022553"/>
    </source>
</evidence>
<dbReference type="RefSeq" id="WP_093321333.1">
    <property type="nucleotide sequence ID" value="NZ_FOAF01000001.1"/>
</dbReference>
<dbReference type="Pfam" id="PF13185">
    <property type="entry name" value="GAF_2"/>
    <property type="match status" value="1"/>
</dbReference>
<feature type="domain" description="PAS" evidence="9">
    <location>
        <begin position="136"/>
        <end position="205"/>
    </location>
</feature>
<dbReference type="Gene3D" id="1.10.287.130">
    <property type="match status" value="1"/>
</dbReference>
<dbReference type="SMART" id="SM00065">
    <property type="entry name" value="GAF"/>
    <property type="match status" value="1"/>
</dbReference>
<evidence type="ECO:0000256" key="8">
    <source>
        <dbReference type="ARBA" id="ARBA00023026"/>
    </source>
</evidence>
<keyword evidence="5" id="KW-0547">Nucleotide-binding</keyword>
<comment type="catalytic activity">
    <reaction evidence="1">
        <text>ATP + protein L-histidine = ADP + protein N-phospho-L-histidine.</text>
        <dbReference type="EC" id="2.7.13.3"/>
    </reaction>
</comment>
<keyword evidence="6" id="KW-0418">Kinase</keyword>
<evidence type="ECO:0000256" key="5">
    <source>
        <dbReference type="ARBA" id="ARBA00022741"/>
    </source>
</evidence>
<name>A0A1H7L107_OLID1</name>
<keyword evidence="12" id="KW-1185">Reference proteome</keyword>
<dbReference type="Proteomes" id="UP000199421">
    <property type="component" value="Unassembled WGS sequence"/>
</dbReference>
<dbReference type="NCBIfam" id="TIGR00229">
    <property type="entry name" value="sensory_box"/>
    <property type="match status" value="1"/>
</dbReference>
<dbReference type="PANTHER" id="PTHR41523:SF8">
    <property type="entry name" value="ETHYLENE RESPONSE SENSOR PROTEIN"/>
    <property type="match status" value="1"/>
</dbReference>
<evidence type="ECO:0000256" key="4">
    <source>
        <dbReference type="ARBA" id="ARBA00022679"/>
    </source>
</evidence>
<evidence type="ECO:0000256" key="6">
    <source>
        <dbReference type="ARBA" id="ARBA00022777"/>
    </source>
</evidence>
<dbReference type="Gene3D" id="3.30.450.40">
    <property type="match status" value="1"/>
</dbReference>
<reference evidence="12" key="1">
    <citation type="submission" date="2016-10" db="EMBL/GenBank/DDBJ databases">
        <authorList>
            <person name="Varghese N."/>
            <person name="Submissions S."/>
        </authorList>
    </citation>
    <scope>NUCLEOTIDE SEQUENCE [LARGE SCALE GENOMIC DNA]</scope>
    <source>
        <strain evidence="12">DSM 18733</strain>
    </source>
</reference>
<feature type="domain" description="PAC" evidence="10">
    <location>
        <begin position="207"/>
        <end position="261"/>
    </location>
</feature>
<evidence type="ECO:0000259" key="9">
    <source>
        <dbReference type="PROSITE" id="PS50112"/>
    </source>
</evidence>
<dbReference type="AlphaFoldDB" id="A0A1H7L107"/>
<dbReference type="InterPro" id="IPR029016">
    <property type="entry name" value="GAF-like_dom_sf"/>
</dbReference>
<dbReference type="SMART" id="SM00086">
    <property type="entry name" value="PAC"/>
    <property type="match status" value="2"/>
</dbReference>
<sequence length="490" mass="54664">MKETFSVGLNEIYRELVIDSPVAIYTCNTQGYVTFFNEAASILWGRAPKLEVDLWCGSWKIYHPDGKPMPLDECPMALTLKNAKSFEGAEIVIERPDHTFKNLLVYPRPIFNDDKSLIGAHNTLVDITEQKSNDEKQAILSAIVESSEDAIVSKNLQGIIKSWNAGAQKIFGYREEEIIGKHISILIPEELRTQEDEIIANIKAGRKVDHFQTIRVHKTGVKIPISLAVSPVKDNFGNVIGASKIARDISERVRAEKIIQQTAERLKILNDIGKNISKKLDVEVILQNVTDATTKITGATFGTFLYNKASEKGESSMLVTFSGIPKKVFEKLSTSSDTNIFQSIFKNERVVRINDITQDSRYNRNTLHLGILEEMPDSLSYLAVAVISSSDEIIGALFFGHSQSNFFKEEHEAMVVSIASQASVALENSMLFEEVKTLSSKKDEFIALASHELKTPLTTIKGYLQILGRNIKDQLSTTFIQKSIMQSGKA</sequence>
<dbReference type="STRING" id="407022.SAMN05661044_01522"/>
<keyword evidence="3" id="KW-0597">Phosphoprotein</keyword>
<dbReference type="InterPro" id="IPR036097">
    <property type="entry name" value="HisK_dim/P_sf"/>
</dbReference>
<dbReference type="SUPFAM" id="SSF55781">
    <property type="entry name" value="GAF domain-like"/>
    <property type="match status" value="1"/>
</dbReference>
<dbReference type="EMBL" id="FOAF01000001">
    <property type="protein sequence ID" value="SEK92524.1"/>
    <property type="molecule type" value="Genomic_DNA"/>
</dbReference>
<dbReference type="InterPro" id="IPR001610">
    <property type="entry name" value="PAC"/>
</dbReference>
<dbReference type="InterPro" id="IPR003018">
    <property type="entry name" value="GAF"/>
</dbReference>
<dbReference type="OrthoDB" id="9813151at2"/>
<evidence type="ECO:0000259" key="10">
    <source>
        <dbReference type="PROSITE" id="PS50113"/>
    </source>
</evidence>
<gene>
    <name evidence="11" type="ORF">SAMN05661044_01522</name>
</gene>
<organism evidence="11 12">
    <name type="scientific">Olivibacter domesticus</name>
    <name type="common">Pseudosphingobacterium domesticum</name>
    <dbReference type="NCBI Taxonomy" id="407022"/>
    <lineage>
        <taxon>Bacteria</taxon>
        <taxon>Pseudomonadati</taxon>
        <taxon>Bacteroidota</taxon>
        <taxon>Sphingobacteriia</taxon>
        <taxon>Sphingobacteriales</taxon>
        <taxon>Sphingobacteriaceae</taxon>
        <taxon>Olivibacter</taxon>
    </lineage>
</organism>
<evidence type="ECO:0000313" key="12">
    <source>
        <dbReference type="Proteomes" id="UP000199421"/>
    </source>
</evidence>
<dbReference type="GO" id="GO:0000155">
    <property type="term" value="F:phosphorelay sensor kinase activity"/>
    <property type="evidence" value="ECO:0007669"/>
    <property type="project" value="InterPro"/>
</dbReference>
<dbReference type="PANTHER" id="PTHR41523">
    <property type="entry name" value="TWO-COMPONENT SYSTEM SENSOR PROTEIN"/>
    <property type="match status" value="1"/>
</dbReference>
<keyword evidence="4" id="KW-0808">Transferase</keyword>
<dbReference type="InterPro" id="IPR003661">
    <property type="entry name" value="HisK_dim/P_dom"/>
</dbReference>
<evidence type="ECO:0000256" key="1">
    <source>
        <dbReference type="ARBA" id="ARBA00000085"/>
    </source>
</evidence>
<dbReference type="Pfam" id="PF13426">
    <property type="entry name" value="PAS_9"/>
    <property type="match status" value="2"/>
</dbReference>
<protein>
    <recommendedName>
        <fullName evidence="2">histidine kinase</fullName>
        <ecNumber evidence="2">2.7.13.3</ecNumber>
    </recommendedName>
</protein>
<dbReference type="Gene3D" id="3.30.450.20">
    <property type="entry name" value="PAS domain"/>
    <property type="match status" value="2"/>
</dbReference>